<feature type="region of interest" description="Disordered" evidence="2">
    <location>
        <begin position="1"/>
        <end position="26"/>
    </location>
</feature>
<keyword evidence="1" id="KW-0175">Coiled coil</keyword>
<reference evidence="3" key="1">
    <citation type="journal article" date="2018" name="Data Brief">
        <title>Genome sequence data from 17 accessions of Ensete ventricosum, a staple food crop for millions in Ethiopia.</title>
        <authorList>
            <person name="Yemataw Z."/>
            <person name="Muzemil S."/>
            <person name="Ambachew D."/>
            <person name="Tripathi L."/>
            <person name="Tesfaye K."/>
            <person name="Chala A."/>
            <person name="Farbos A."/>
            <person name="O'Neill P."/>
            <person name="Moore K."/>
            <person name="Grant M."/>
            <person name="Studholme D.J."/>
        </authorList>
    </citation>
    <scope>NUCLEOTIDE SEQUENCE [LARGE SCALE GENOMIC DNA]</scope>
    <source>
        <tissue evidence="3">Leaf</tissue>
    </source>
</reference>
<gene>
    <name evidence="3" type="ORF">BHM03_00009886</name>
</gene>
<evidence type="ECO:0000313" key="3">
    <source>
        <dbReference type="EMBL" id="RZR72045.1"/>
    </source>
</evidence>
<dbReference type="AlphaFoldDB" id="A0A445MCQ7"/>
<feature type="coiled-coil region" evidence="1">
    <location>
        <begin position="57"/>
        <end position="84"/>
    </location>
</feature>
<organism evidence="3">
    <name type="scientific">Ensete ventricosum</name>
    <name type="common">Abyssinian banana</name>
    <name type="synonym">Musa ensete</name>
    <dbReference type="NCBI Taxonomy" id="4639"/>
    <lineage>
        <taxon>Eukaryota</taxon>
        <taxon>Viridiplantae</taxon>
        <taxon>Streptophyta</taxon>
        <taxon>Embryophyta</taxon>
        <taxon>Tracheophyta</taxon>
        <taxon>Spermatophyta</taxon>
        <taxon>Magnoliopsida</taxon>
        <taxon>Liliopsida</taxon>
        <taxon>Zingiberales</taxon>
        <taxon>Musaceae</taxon>
        <taxon>Ensete</taxon>
    </lineage>
</organism>
<dbReference type="EMBL" id="KV875621">
    <property type="protein sequence ID" value="RZR72045.1"/>
    <property type="molecule type" value="Genomic_DNA"/>
</dbReference>
<name>A0A445MCQ7_ENSVE</name>
<evidence type="ECO:0000256" key="1">
    <source>
        <dbReference type="SAM" id="Coils"/>
    </source>
</evidence>
<sequence length="249" mass="27679">MQAVGRRRSWRAMNSKARAPSLAVKASPKRDKVGSFDANPRRVSVLLGLDALCLGKTLELLAEIAVLEEEVVRLEEQVVNFRQGLYQEAIYISSCKKTKELGYDVDSLSQNSKTLGQRKSFSNSAYTEDLAFTKQLASLQWSSNTDRNVPSSNQFVDDKLSPKKLNSSLAITEKQQGKENQIGANFPRNCRQSPVRRVSKVGTAANGNKQADARGTTLKSCWRHLLRYQAFLEQGIPGSPEMIVALMLK</sequence>
<protein>
    <submittedName>
        <fullName evidence="3">Uncharacterized protein</fullName>
    </submittedName>
</protein>
<feature type="non-terminal residue" evidence="3">
    <location>
        <position position="249"/>
    </location>
</feature>
<evidence type="ECO:0000256" key="2">
    <source>
        <dbReference type="SAM" id="MobiDB-lite"/>
    </source>
</evidence>
<feature type="compositionally biased region" description="Basic residues" evidence="2">
    <location>
        <begin position="1"/>
        <end position="10"/>
    </location>
</feature>
<feature type="compositionally biased region" description="Polar residues" evidence="2">
    <location>
        <begin position="173"/>
        <end position="183"/>
    </location>
</feature>
<feature type="region of interest" description="Disordered" evidence="2">
    <location>
        <begin position="173"/>
        <end position="210"/>
    </location>
</feature>
<dbReference type="Proteomes" id="UP000290560">
    <property type="component" value="Unassembled WGS sequence"/>
</dbReference>
<dbReference type="PANTHER" id="PTHR46248:SF9">
    <property type="entry name" value="EXPRESSED PROTEIN"/>
    <property type="match status" value="1"/>
</dbReference>
<proteinExistence type="predicted"/>
<accession>A0A445MCQ7</accession>
<dbReference type="PANTHER" id="PTHR46248">
    <property type="entry name" value="EXPRESSED PROTEIN"/>
    <property type="match status" value="1"/>
</dbReference>